<evidence type="ECO:0000313" key="3">
    <source>
        <dbReference type="EMBL" id="TCO25389.1"/>
    </source>
</evidence>
<dbReference type="PANTHER" id="PTHR21621:SF0">
    <property type="entry name" value="BETA-CITRYLGLUTAMATE SYNTHASE B-RELATED"/>
    <property type="match status" value="1"/>
</dbReference>
<dbReference type="PROSITE" id="PS50975">
    <property type="entry name" value="ATP_GRASP"/>
    <property type="match status" value="1"/>
</dbReference>
<dbReference type="Gene3D" id="3.30.1490.20">
    <property type="entry name" value="ATP-grasp fold, A domain"/>
    <property type="match status" value="1"/>
</dbReference>
<proteinExistence type="predicted"/>
<dbReference type="Pfam" id="PF08443">
    <property type="entry name" value="RimK"/>
    <property type="match status" value="1"/>
</dbReference>
<dbReference type="OrthoDB" id="9803907at2"/>
<dbReference type="SUPFAM" id="SSF56059">
    <property type="entry name" value="Glutathione synthetase ATP-binding domain-like"/>
    <property type="match status" value="1"/>
</dbReference>
<dbReference type="Gene3D" id="3.30.470.20">
    <property type="entry name" value="ATP-grasp fold, B domain"/>
    <property type="match status" value="2"/>
</dbReference>
<keyword evidence="1" id="KW-0067">ATP-binding</keyword>
<reference evidence="3 4" key="1">
    <citation type="submission" date="2019-03" db="EMBL/GenBank/DDBJ databases">
        <title>Genomic Encyclopedia of Type Strains, Phase IV (KMG-IV): sequencing the most valuable type-strain genomes for metagenomic binning, comparative biology and taxonomic classification.</title>
        <authorList>
            <person name="Goeker M."/>
        </authorList>
    </citation>
    <scope>NUCLEOTIDE SEQUENCE [LARGE SCALE GENOMIC DNA]</scope>
    <source>
        <strain evidence="3 4">DSM 103236</strain>
    </source>
</reference>
<dbReference type="GO" id="GO:0005737">
    <property type="term" value="C:cytoplasm"/>
    <property type="evidence" value="ECO:0007669"/>
    <property type="project" value="TreeGrafter"/>
</dbReference>
<dbReference type="GO" id="GO:0009432">
    <property type="term" value="P:SOS response"/>
    <property type="evidence" value="ECO:0007669"/>
    <property type="project" value="TreeGrafter"/>
</dbReference>
<evidence type="ECO:0000256" key="1">
    <source>
        <dbReference type="PROSITE-ProRule" id="PRU00409"/>
    </source>
</evidence>
<name>A0A4R2HCD5_9SPHI</name>
<dbReference type="PANTHER" id="PTHR21621">
    <property type="entry name" value="RIBOSOMAL PROTEIN S6 MODIFICATION PROTEIN"/>
    <property type="match status" value="1"/>
</dbReference>
<dbReference type="InterPro" id="IPR013651">
    <property type="entry name" value="ATP-grasp_RimK-type"/>
</dbReference>
<gene>
    <name evidence="3" type="ORF">EV200_104427</name>
</gene>
<sequence>MRFKNIHSVLIQKRCEEQGISCELLVPGDEEIFVLQKGDRKIFINRGVSPHVSHMAATISENKLATNTLLHSHGIPIPEFMFCANLQKDARSFLDKHKPLVIKPFDTNKGVEIHMNISNQEELEHAFLNVRKVSSHAILQRQAAGKDYRILLIGDELAGVLLNEWAYVTGNGKDELEQLIETENDKRETEGTAVYDRNFKMLSPVPMEDVARALALQGLNFQYIPGEGEKIYISYCGNGWAGALAIDKTEDIHPDNLQLAKKIAAVSAIDVIGIDLRCEDIAISYKESAFAVIEVNIRPSMVDHEYPTEGKPRRVVSQYLDYLFKQAHHE</sequence>
<dbReference type="InterPro" id="IPR013815">
    <property type="entry name" value="ATP_grasp_subdomain_1"/>
</dbReference>
<protein>
    <submittedName>
        <fullName evidence="3">D-alanine-D-alanine ligase-like ATP-grasp enzyme</fullName>
    </submittedName>
</protein>
<accession>A0A4R2HCD5</accession>
<dbReference type="GO" id="GO:0046872">
    <property type="term" value="F:metal ion binding"/>
    <property type="evidence" value="ECO:0007669"/>
    <property type="project" value="InterPro"/>
</dbReference>
<dbReference type="EMBL" id="SLWO01000004">
    <property type="protein sequence ID" value="TCO25389.1"/>
    <property type="molecule type" value="Genomic_DNA"/>
</dbReference>
<comment type="caution">
    <text evidence="3">The sequence shown here is derived from an EMBL/GenBank/DDBJ whole genome shotgun (WGS) entry which is preliminary data.</text>
</comment>
<organism evidence="3 4">
    <name type="scientific">Pedobacter psychrotolerans</name>
    <dbReference type="NCBI Taxonomy" id="1843235"/>
    <lineage>
        <taxon>Bacteria</taxon>
        <taxon>Pseudomonadati</taxon>
        <taxon>Bacteroidota</taxon>
        <taxon>Sphingobacteriia</taxon>
        <taxon>Sphingobacteriales</taxon>
        <taxon>Sphingobacteriaceae</taxon>
        <taxon>Pedobacter</taxon>
    </lineage>
</organism>
<keyword evidence="3" id="KW-0436">Ligase</keyword>
<dbReference type="GO" id="GO:0018169">
    <property type="term" value="F:ribosomal S6-glutamic acid ligase activity"/>
    <property type="evidence" value="ECO:0007669"/>
    <property type="project" value="TreeGrafter"/>
</dbReference>
<dbReference type="InterPro" id="IPR011761">
    <property type="entry name" value="ATP-grasp"/>
</dbReference>
<feature type="domain" description="ATP-grasp" evidence="2">
    <location>
        <begin position="67"/>
        <end position="324"/>
    </location>
</feature>
<evidence type="ECO:0000313" key="4">
    <source>
        <dbReference type="Proteomes" id="UP000295684"/>
    </source>
</evidence>
<dbReference type="Proteomes" id="UP000295684">
    <property type="component" value="Unassembled WGS sequence"/>
</dbReference>
<dbReference type="GO" id="GO:0005524">
    <property type="term" value="F:ATP binding"/>
    <property type="evidence" value="ECO:0007669"/>
    <property type="project" value="UniProtKB-UniRule"/>
</dbReference>
<keyword evidence="1" id="KW-0547">Nucleotide-binding</keyword>
<dbReference type="AlphaFoldDB" id="A0A4R2HCD5"/>
<evidence type="ECO:0000259" key="2">
    <source>
        <dbReference type="PROSITE" id="PS50975"/>
    </source>
</evidence>
<dbReference type="RefSeq" id="WP_132533080.1">
    <property type="nucleotide sequence ID" value="NZ_BMJO01000002.1"/>
</dbReference>